<dbReference type="EMBL" id="SSTM01000005">
    <property type="protein sequence ID" value="TJW09975.1"/>
    <property type="molecule type" value="Genomic_DNA"/>
</dbReference>
<keyword evidence="3" id="KW-0812">Transmembrane</keyword>
<name>A0A4T9T6L3_9ACTN</name>
<feature type="transmembrane region" description="Helical" evidence="3">
    <location>
        <begin position="95"/>
        <end position="115"/>
    </location>
</feature>
<comment type="subcellular location">
    <subcellularLocation>
        <location evidence="2">Cell membrane</location>
        <topology evidence="2">Multi-pass membrane protein</topology>
    </subcellularLocation>
</comment>
<keyword evidence="5" id="KW-1185">Reference proteome</keyword>
<gene>
    <name evidence="4" type="ORF">E5982_07835</name>
</gene>
<comment type="caution">
    <text evidence="4">The sequence shown here is derived from an EMBL/GenBank/DDBJ whole genome shotgun (WGS) entry which is preliminary data.</text>
</comment>
<proteinExistence type="inferred from homology"/>
<reference evidence="4 5" key="1">
    <citation type="submission" date="2019-04" db="EMBL/GenBank/DDBJ databases">
        <title>Microbes associate with the intestines of laboratory mice.</title>
        <authorList>
            <person name="Navarre W."/>
            <person name="Wong E."/>
            <person name="Huang K.C."/>
            <person name="Tropini C."/>
            <person name="Ng K."/>
            <person name="Yu B."/>
        </authorList>
    </citation>
    <scope>NUCLEOTIDE SEQUENCE [LARGE SCALE GENOMIC DNA]</scope>
    <source>
        <strain evidence="4 5">NM48_B13</strain>
    </source>
</reference>
<keyword evidence="2" id="KW-1003">Cell membrane</keyword>
<dbReference type="GO" id="GO:0015225">
    <property type="term" value="F:biotin transmembrane transporter activity"/>
    <property type="evidence" value="ECO:0007669"/>
    <property type="project" value="UniProtKB-UniRule"/>
</dbReference>
<dbReference type="Proteomes" id="UP000309454">
    <property type="component" value="Unassembled WGS sequence"/>
</dbReference>
<dbReference type="RefSeq" id="WP_136846036.1">
    <property type="nucleotide sequence ID" value="NZ_SSTM01000005.1"/>
</dbReference>
<dbReference type="InterPro" id="IPR003784">
    <property type="entry name" value="BioY"/>
</dbReference>
<dbReference type="GO" id="GO:0005886">
    <property type="term" value="C:plasma membrane"/>
    <property type="evidence" value="ECO:0007669"/>
    <property type="project" value="UniProtKB-SubCell"/>
</dbReference>
<keyword evidence="3" id="KW-1133">Transmembrane helix</keyword>
<sequence>MENVIPASATQSRVRSIVFVAIAIALTAACAMVTVPLGPVPFTLQNFAISFTVLALKPKEAVAAIAGYLLLGAIGLPVFSGFAGGIAKLMGPTGGFLWGYLVGGIAACAIVAFGRKISGPKEAVASARWKQVLRSAGWEIAAMLVLICIIDACGCLQYMALYQVDFMGAFAVCAAPFLVVDVCKALAAIVCAEAVRAALPTK</sequence>
<feature type="transmembrane region" description="Helical" evidence="3">
    <location>
        <begin position="136"/>
        <end position="160"/>
    </location>
</feature>
<dbReference type="PANTHER" id="PTHR34295">
    <property type="entry name" value="BIOTIN TRANSPORTER BIOY"/>
    <property type="match status" value="1"/>
</dbReference>
<feature type="transmembrane region" description="Helical" evidence="3">
    <location>
        <begin position="17"/>
        <end position="40"/>
    </location>
</feature>
<evidence type="ECO:0000313" key="5">
    <source>
        <dbReference type="Proteomes" id="UP000309454"/>
    </source>
</evidence>
<comment type="similarity">
    <text evidence="1 2">Belongs to the BioY family.</text>
</comment>
<evidence type="ECO:0000256" key="1">
    <source>
        <dbReference type="ARBA" id="ARBA00010692"/>
    </source>
</evidence>
<dbReference type="AlphaFoldDB" id="A0A4T9T6L3"/>
<dbReference type="PANTHER" id="PTHR34295:SF1">
    <property type="entry name" value="BIOTIN TRANSPORTER BIOY"/>
    <property type="match status" value="1"/>
</dbReference>
<evidence type="ECO:0000256" key="3">
    <source>
        <dbReference type="SAM" id="Phobius"/>
    </source>
</evidence>
<feature type="transmembrane region" description="Helical" evidence="3">
    <location>
        <begin position="61"/>
        <end position="83"/>
    </location>
</feature>
<evidence type="ECO:0000313" key="4">
    <source>
        <dbReference type="EMBL" id="TJW09975.1"/>
    </source>
</evidence>
<keyword evidence="2 3" id="KW-0472">Membrane</keyword>
<feature type="transmembrane region" description="Helical" evidence="3">
    <location>
        <begin position="166"/>
        <end position="192"/>
    </location>
</feature>
<dbReference type="Gene3D" id="1.10.1760.20">
    <property type="match status" value="1"/>
</dbReference>
<dbReference type="Pfam" id="PF02632">
    <property type="entry name" value="BioY"/>
    <property type="match status" value="1"/>
</dbReference>
<accession>A0A4T9T6L3</accession>
<organism evidence="4 5">
    <name type="scientific">Parvibacter caecicola</name>
    <dbReference type="NCBI Taxonomy" id="747645"/>
    <lineage>
        <taxon>Bacteria</taxon>
        <taxon>Bacillati</taxon>
        <taxon>Actinomycetota</taxon>
        <taxon>Coriobacteriia</taxon>
        <taxon>Coriobacteriales</taxon>
        <taxon>Coriobacteriaceae</taxon>
        <taxon>Parvibacter</taxon>
    </lineage>
</organism>
<protein>
    <recommendedName>
        <fullName evidence="2">Biotin transporter</fullName>
    </recommendedName>
</protein>
<evidence type="ECO:0000256" key="2">
    <source>
        <dbReference type="PIRNR" id="PIRNR016661"/>
    </source>
</evidence>
<dbReference type="PIRSF" id="PIRSF016661">
    <property type="entry name" value="BioY"/>
    <property type="match status" value="1"/>
</dbReference>
<keyword evidence="2" id="KW-0813">Transport</keyword>
<dbReference type="OrthoDB" id="9803495at2"/>